<reference evidence="2" key="1">
    <citation type="journal article" date="2023" name="Int. J. Syst. Evol. Microbiol.">
        <title>Mesoterricola silvestris gen. nov., sp. nov., Mesoterricola sediminis sp. nov., Geothrix oryzae sp. nov., Geothrix edaphica sp. nov., Geothrix rubra sp. nov., and Geothrix limicola sp. nov., six novel members of Acidobacteriota isolated from soils.</title>
        <authorList>
            <person name="Itoh H."/>
            <person name="Sugisawa Y."/>
            <person name="Mise K."/>
            <person name="Xu Z."/>
            <person name="Kuniyasu M."/>
            <person name="Ushijima N."/>
            <person name="Kawano K."/>
            <person name="Kobayashi E."/>
            <person name="Shiratori Y."/>
            <person name="Masuda Y."/>
            <person name="Senoo K."/>
        </authorList>
    </citation>
    <scope>NUCLEOTIDE SEQUENCE</scope>
    <source>
        <strain evidence="2">W786</strain>
    </source>
</reference>
<keyword evidence="3" id="KW-1185">Reference proteome</keyword>
<dbReference type="Proteomes" id="UP001228113">
    <property type="component" value="Chromosome"/>
</dbReference>
<accession>A0AA48H9V2</accession>
<feature type="compositionally biased region" description="Acidic residues" evidence="1">
    <location>
        <begin position="69"/>
        <end position="78"/>
    </location>
</feature>
<organism evidence="2 3">
    <name type="scientific">Mesoterricola sediminis</name>
    <dbReference type="NCBI Taxonomy" id="2927980"/>
    <lineage>
        <taxon>Bacteria</taxon>
        <taxon>Pseudomonadati</taxon>
        <taxon>Acidobacteriota</taxon>
        <taxon>Holophagae</taxon>
        <taxon>Holophagales</taxon>
        <taxon>Holophagaceae</taxon>
        <taxon>Mesoterricola</taxon>
    </lineage>
</organism>
<evidence type="ECO:0000313" key="2">
    <source>
        <dbReference type="EMBL" id="BDU78568.1"/>
    </source>
</evidence>
<dbReference type="KEGG" id="msea:METESE_35260"/>
<evidence type="ECO:0000256" key="1">
    <source>
        <dbReference type="SAM" id="MobiDB-lite"/>
    </source>
</evidence>
<name>A0AA48H9V2_9BACT</name>
<dbReference type="EMBL" id="AP027081">
    <property type="protein sequence ID" value="BDU78568.1"/>
    <property type="molecule type" value="Genomic_DNA"/>
</dbReference>
<evidence type="ECO:0000313" key="3">
    <source>
        <dbReference type="Proteomes" id="UP001228113"/>
    </source>
</evidence>
<sequence>MKPALFAVVACAALAAAPPPYRPDPSAWRLEVSPGLGGWMDASVVTLRLKVVDPNDPEPPREGAAAWDDAPDEDDPMDEGGAAETEVQRRARWEARERAWEARRARNAWRDRTVILWFNGEERRRFIRVGYPLEERLTCLGGENRLEILEPASGQRLVRTWWAASGRARLVVQQAADGDSPGGTLEVVEPGGALAASYRRTASGGMAEWNRYTHPHPPAGTYTLRWTGVWRGGKPGLITVEAVLDAGTERERRWSFRKLLLPGAGPVVLGTVDVEE</sequence>
<feature type="compositionally biased region" description="Basic and acidic residues" evidence="1">
    <location>
        <begin position="52"/>
        <end position="61"/>
    </location>
</feature>
<gene>
    <name evidence="2" type="ORF">METESE_35260</name>
</gene>
<protein>
    <submittedName>
        <fullName evidence="2">Uncharacterized protein</fullName>
    </submittedName>
</protein>
<dbReference type="AlphaFoldDB" id="A0AA48H9V2"/>
<dbReference type="RefSeq" id="WP_316410745.1">
    <property type="nucleotide sequence ID" value="NZ_AP027081.1"/>
</dbReference>
<feature type="region of interest" description="Disordered" evidence="1">
    <location>
        <begin position="52"/>
        <end position="90"/>
    </location>
</feature>
<proteinExistence type="predicted"/>